<proteinExistence type="predicted"/>
<dbReference type="Pfam" id="PF21056">
    <property type="entry name" value="ZSWIM1-3_RNaseH-like"/>
    <property type="match status" value="1"/>
</dbReference>
<dbReference type="PANTHER" id="PTHR31569:SF4">
    <property type="entry name" value="SWIM-TYPE DOMAIN-CONTAINING PROTEIN"/>
    <property type="match status" value="1"/>
</dbReference>
<protein>
    <submittedName>
        <fullName evidence="3">Similar to ZSWIM9: Uncharacterized protein ZSWIM9 (Homo sapiens)</fullName>
    </submittedName>
</protein>
<dbReference type="Proteomes" id="UP000786811">
    <property type="component" value="Unassembled WGS sequence"/>
</dbReference>
<accession>A0A8J2H4Y7</accession>
<dbReference type="InterPro" id="IPR049218">
    <property type="entry name" value="DUF5575_C"/>
</dbReference>
<dbReference type="AlphaFoldDB" id="A0A8J2H4Y7"/>
<gene>
    <name evidence="3" type="ORF">HICCMSTLAB_LOCUS389</name>
</gene>
<feature type="domain" description="DUF5575" evidence="1">
    <location>
        <begin position="247"/>
        <end position="318"/>
    </location>
</feature>
<comment type="caution">
    <text evidence="3">The sequence shown here is derived from an EMBL/GenBank/DDBJ whole genome shotgun (WGS) entry which is preliminary data.</text>
</comment>
<dbReference type="PANTHER" id="PTHR31569">
    <property type="entry name" value="SWIM-TYPE DOMAIN-CONTAINING PROTEIN"/>
    <property type="match status" value="1"/>
</dbReference>
<dbReference type="Pfam" id="PF20784">
    <property type="entry name" value="DUF5575_C"/>
    <property type="match status" value="1"/>
</dbReference>
<dbReference type="EMBL" id="CAJNRD030001114">
    <property type="protein sequence ID" value="CAG5073446.1"/>
    <property type="molecule type" value="Genomic_DNA"/>
</dbReference>
<dbReference type="InterPro" id="IPR052579">
    <property type="entry name" value="Zinc_finger_SWIM"/>
</dbReference>
<sequence>MSICQATIKLYVTRDRQKLRIYEVNLNHQNHDGSEIFFSHLPENRKLSPKTTKEVADQLKLKPNKKFLQDKIIRETGKFPTIKDLQNLNANKINRNHNGNDLKEAKKLLEQKGADVHILSDGTDFHGLYFSTNDMKNSMKAWPEVVFMDGTYNLLDSKLTTMILMVEDSNGISEIVAIGLLANEKYETIKWYLETFLQNNQEACTRMKCVMTDKDLVVRKAIKEVFPHVSLYLCLFHTLKSFSKQIKTKEMHITGEDKDKCLSILQSLAYSSSPEEYDKIYAKFCEQAPTSVIDYFNKNWHNIRDEWTSYSMVNGNLDNKTNNRLENLNGKLKQVLGRENTLIEFINSFFIWDRSHNIASATKAMKNFYTKPSVNNYSPCEQLYSEILTNKAFEYVQKELKAADFVTILHSDLHTHHCTI</sequence>
<dbReference type="InterPro" id="IPR048324">
    <property type="entry name" value="ZSWIM1-3_RNaseH-like"/>
</dbReference>
<evidence type="ECO:0000259" key="2">
    <source>
        <dbReference type="Pfam" id="PF21056"/>
    </source>
</evidence>
<evidence type="ECO:0000313" key="3">
    <source>
        <dbReference type="EMBL" id="CAG5073446.1"/>
    </source>
</evidence>
<feature type="domain" description="ZSWIM1/3 RNaseH-like" evidence="2">
    <location>
        <begin position="109"/>
        <end position="230"/>
    </location>
</feature>
<keyword evidence="4" id="KW-1185">Reference proteome</keyword>
<evidence type="ECO:0000259" key="1">
    <source>
        <dbReference type="Pfam" id="PF20784"/>
    </source>
</evidence>
<organism evidence="3 4">
    <name type="scientific">Cotesia congregata</name>
    <name type="common">Parasitoid wasp</name>
    <name type="synonym">Apanteles congregatus</name>
    <dbReference type="NCBI Taxonomy" id="51543"/>
    <lineage>
        <taxon>Eukaryota</taxon>
        <taxon>Metazoa</taxon>
        <taxon>Ecdysozoa</taxon>
        <taxon>Arthropoda</taxon>
        <taxon>Hexapoda</taxon>
        <taxon>Insecta</taxon>
        <taxon>Pterygota</taxon>
        <taxon>Neoptera</taxon>
        <taxon>Endopterygota</taxon>
        <taxon>Hymenoptera</taxon>
        <taxon>Apocrita</taxon>
        <taxon>Ichneumonoidea</taxon>
        <taxon>Braconidae</taxon>
        <taxon>Microgastrinae</taxon>
        <taxon>Cotesia</taxon>
    </lineage>
</organism>
<name>A0A8J2H4Y7_COTCN</name>
<reference evidence="3" key="1">
    <citation type="submission" date="2021-04" db="EMBL/GenBank/DDBJ databases">
        <authorList>
            <person name="Chebbi M.A.C M."/>
        </authorList>
    </citation>
    <scope>NUCLEOTIDE SEQUENCE</scope>
</reference>
<evidence type="ECO:0000313" key="4">
    <source>
        <dbReference type="Proteomes" id="UP000786811"/>
    </source>
</evidence>
<dbReference type="OrthoDB" id="123417at2759"/>